<protein>
    <submittedName>
        <fullName evidence="2">Uncharacterized protein</fullName>
    </submittedName>
</protein>
<dbReference type="Proteomes" id="UP000271889">
    <property type="component" value="Unassembled WGS sequence"/>
</dbReference>
<evidence type="ECO:0000313" key="2">
    <source>
        <dbReference type="EMBL" id="VDK61428.1"/>
    </source>
</evidence>
<organism evidence="2 3">
    <name type="scientific">Cylicostephanus goldi</name>
    <name type="common">Nematode worm</name>
    <dbReference type="NCBI Taxonomy" id="71465"/>
    <lineage>
        <taxon>Eukaryota</taxon>
        <taxon>Metazoa</taxon>
        <taxon>Ecdysozoa</taxon>
        <taxon>Nematoda</taxon>
        <taxon>Chromadorea</taxon>
        <taxon>Rhabditida</taxon>
        <taxon>Rhabditina</taxon>
        <taxon>Rhabditomorpha</taxon>
        <taxon>Strongyloidea</taxon>
        <taxon>Strongylidae</taxon>
        <taxon>Cylicostephanus</taxon>
    </lineage>
</organism>
<evidence type="ECO:0000313" key="3">
    <source>
        <dbReference type="Proteomes" id="UP000271889"/>
    </source>
</evidence>
<feature type="compositionally biased region" description="Basic and acidic residues" evidence="1">
    <location>
        <begin position="51"/>
        <end position="61"/>
    </location>
</feature>
<accession>A0A3P6T6K4</accession>
<evidence type="ECO:0000256" key="1">
    <source>
        <dbReference type="SAM" id="MobiDB-lite"/>
    </source>
</evidence>
<keyword evidence="3" id="KW-1185">Reference proteome</keyword>
<feature type="compositionally biased region" description="Polar residues" evidence="1">
    <location>
        <begin position="1"/>
        <end position="18"/>
    </location>
</feature>
<name>A0A3P6T6K4_CYLGO</name>
<feature type="region of interest" description="Disordered" evidence="1">
    <location>
        <begin position="84"/>
        <end position="129"/>
    </location>
</feature>
<sequence length="214" mass="23895">MGSKEQSATPQPQYPSQEHISKEDIAKPAKETQPVIKELPPFKRSRRKPRKAVDSGKKPQKPEGAFAKLKKVVVSKFRAVLGSRAKQPLLNVSSRKKSTPTIPSARTRSRRKRATAKKLSQDSTTPIASDETLRMFTNISAEPMPQIFVSSIEGRKPPVWRKADEEANQPKADDGSRSNMPKTYPGTFKKEVRGPPVWRKANSLAVVETPSREK</sequence>
<feature type="region of interest" description="Disordered" evidence="1">
    <location>
        <begin position="1"/>
        <end position="64"/>
    </location>
</feature>
<dbReference type="AlphaFoldDB" id="A0A3P6T6K4"/>
<proteinExistence type="predicted"/>
<gene>
    <name evidence="2" type="ORF">CGOC_LOCUS5301</name>
</gene>
<feature type="region of interest" description="Disordered" evidence="1">
    <location>
        <begin position="159"/>
        <end position="196"/>
    </location>
</feature>
<dbReference type="EMBL" id="UYRV01015871">
    <property type="protein sequence ID" value="VDK61428.1"/>
    <property type="molecule type" value="Genomic_DNA"/>
</dbReference>
<reference evidence="2 3" key="1">
    <citation type="submission" date="2018-11" db="EMBL/GenBank/DDBJ databases">
        <authorList>
            <consortium name="Pathogen Informatics"/>
        </authorList>
    </citation>
    <scope>NUCLEOTIDE SEQUENCE [LARGE SCALE GENOMIC DNA]</scope>
</reference>
<feature type="compositionally biased region" description="Basic and acidic residues" evidence="1">
    <location>
        <begin position="19"/>
        <end position="30"/>
    </location>
</feature>
<feature type="compositionally biased region" description="Basic residues" evidence="1">
    <location>
        <begin position="107"/>
        <end position="116"/>
    </location>
</feature>